<evidence type="ECO:0000256" key="4">
    <source>
        <dbReference type="ARBA" id="ARBA00023163"/>
    </source>
</evidence>
<name>A0A3Q1FC18_9TELE</name>
<proteinExistence type="inferred from homology"/>
<accession>A0A3Q1FC18</accession>
<dbReference type="Ensembl" id="ENSAPOT00000023024.1">
    <property type="protein sequence ID" value="ENSAPOP00000014573.1"/>
    <property type="gene ID" value="ENSAPOG00000017459.1"/>
</dbReference>
<keyword evidence="3" id="KW-0238">DNA-binding</keyword>
<dbReference type="CDD" id="cd14694">
    <property type="entry name" value="bZIP_NFIL3"/>
    <property type="match status" value="1"/>
</dbReference>
<keyword evidence="4" id="KW-0804">Transcription</keyword>
<reference evidence="8" key="2">
    <citation type="submission" date="2025-09" db="UniProtKB">
        <authorList>
            <consortium name="Ensembl"/>
        </authorList>
    </citation>
    <scope>IDENTIFICATION</scope>
</reference>
<sequence length="393" mass="43266">MSDQSVGAIIQDQPVLSLLAKRQGATGSFSDEAASILSSTNQLARTLLGHTFPLKRKESPGNAEAMAGSSCDEDSAGSARRKREFIPNEKKDEGYWDKRRKNNEAAKRSREKRRANDMVLERRVLGLLEENARLKAELLAIKLRFGLIKDASDVSILPLSAPLCAQPSATHYYHNDAPSYLNTQPSAHQNHPQSQGAVYKSRASEPLSSHSASEEFSASTSCSSNVGSPVFFDDTLVPQRELVDEQHICPMEVSESQYVNRQEDGLRSLPHKLRFKGPGGSSDGGEMSPVPPNRHNGLPVATVGPNIQIRQQQQPRWEARTESQAPWSREEACGGQQYQGSSSGYYNSSFQQNSKDNKCLTEEVSLRSQIGCLSQEVAQLKRIVSQQLLSKIA</sequence>
<evidence type="ECO:0000259" key="7">
    <source>
        <dbReference type="PROSITE" id="PS50217"/>
    </source>
</evidence>
<dbReference type="AlphaFoldDB" id="A0A3Q1FC18"/>
<evidence type="ECO:0000313" key="8">
    <source>
        <dbReference type="Ensembl" id="ENSAPOP00000014573.1"/>
    </source>
</evidence>
<feature type="domain" description="BZIP" evidence="7">
    <location>
        <begin position="92"/>
        <end position="142"/>
    </location>
</feature>
<dbReference type="Gene3D" id="1.20.5.170">
    <property type="match status" value="1"/>
</dbReference>
<feature type="compositionally biased region" description="Basic and acidic residues" evidence="6">
    <location>
        <begin position="84"/>
        <end position="113"/>
    </location>
</feature>
<dbReference type="STRING" id="80966.ENSAPOP00000014573"/>
<dbReference type="PROSITE" id="PS00036">
    <property type="entry name" value="BZIP_BASIC"/>
    <property type="match status" value="1"/>
</dbReference>
<dbReference type="SMART" id="SM00338">
    <property type="entry name" value="BRLZ"/>
    <property type="match status" value="1"/>
</dbReference>
<feature type="region of interest" description="Disordered" evidence="6">
    <location>
        <begin position="274"/>
        <end position="296"/>
    </location>
</feature>
<dbReference type="PANTHER" id="PTHR15284">
    <property type="entry name" value="NUCLEAR FACTOR INTERLEUKIN-3-REGULATED PROTEIN"/>
    <property type="match status" value="1"/>
</dbReference>
<dbReference type="SUPFAM" id="SSF57959">
    <property type="entry name" value="Leucine zipper domain"/>
    <property type="match status" value="1"/>
</dbReference>
<dbReference type="InterPro" id="IPR047229">
    <property type="entry name" value="NFIL3-like"/>
</dbReference>
<comment type="similarity">
    <text evidence="1">Belongs to the bZIP family. NFIL3 subfamily.</text>
</comment>
<dbReference type="PANTHER" id="PTHR15284:SF6">
    <property type="entry name" value="HYPOTHETICAL LOC799271-RELATED"/>
    <property type="match status" value="1"/>
</dbReference>
<organism evidence="8 9">
    <name type="scientific">Acanthochromis polyacanthus</name>
    <name type="common">spiny chromis</name>
    <dbReference type="NCBI Taxonomy" id="80966"/>
    <lineage>
        <taxon>Eukaryota</taxon>
        <taxon>Metazoa</taxon>
        <taxon>Chordata</taxon>
        <taxon>Craniata</taxon>
        <taxon>Vertebrata</taxon>
        <taxon>Euteleostomi</taxon>
        <taxon>Actinopterygii</taxon>
        <taxon>Neopterygii</taxon>
        <taxon>Teleostei</taxon>
        <taxon>Neoteleostei</taxon>
        <taxon>Acanthomorphata</taxon>
        <taxon>Ovalentaria</taxon>
        <taxon>Pomacentridae</taxon>
        <taxon>Acanthochromis</taxon>
    </lineage>
</organism>
<dbReference type="Proteomes" id="UP000257200">
    <property type="component" value="Unplaced"/>
</dbReference>
<dbReference type="FunFam" id="1.20.5.170:FF:000025">
    <property type="entry name" value="nuclear factor interleukin-3-regulated protein-like"/>
    <property type="match status" value="1"/>
</dbReference>
<dbReference type="GO" id="GO:0003677">
    <property type="term" value="F:DNA binding"/>
    <property type="evidence" value="ECO:0007669"/>
    <property type="project" value="UniProtKB-KW"/>
</dbReference>
<dbReference type="GeneTree" id="ENSGT00940000164108"/>
<dbReference type="InterPro" id="IPR004827">
    <property type="entry name" value="bZIP"/>
</dbReference>
<dbReference type="InterPro" id="IPR046347">
    <property type="entry name" value="bZIP_sf"/>
</dbReference>
<evidence type="ECO:0000256" key="5">
    <source>
        <dbReference type="ARBA" id="ARBA00023242"/>
    </source>
</evidence>
<dbReference type="Pfam" id="PF07716">
    <property type="entry name" value="bZIP_2"/>
    <property type="match status" value="1"/>
</dbReference>
<evidence type="ECO:0000256" key="6">
    <source>
        <dbReference type="SAM" id="MobiDB-lite"/>
    </source>
</evidence>
<keyword evidence="9" id="KW-1185">Reference proteome</keyword>
<keyword evidence="5" id="KW-0539">Nucleus</keyword>
<keyword evidence="2" id="KW-0805">Transcription regulation</keyword>
<dbReference type="PROSITE" id="PS50217">
    <property type="entry name" value="BZIP"/>
    <property type="match status" value="1"/>
</dbReference>
<feature type="region of interest" description="Disordered" evidence="6">
    <location>
        <begin position="311"/>
        <end position="340"/>
    </location>
</feature>
<dbReference type="GO" id="GO:0005634">
    <property type="term" value="C:nucleus"/>
    <property type="evidence" value="ECO:0007669"/>
    <property type="project" value="TreeGrafter"/>
</dbReference>
<reference evidence="8" key="1">
    <citation type="submission" date="2025-08" db="UniProtKB">
        <authorList>
            <consortium name="Ensembl"/>
        </authorList>
    </citation>
    <scope>IDENTIFICATION</scope>
</reference>
<evidence type="ECO:0000256" key="3">
    <source>
        <dbReference type="ARBA" id="ARBA00023125"/>
    </source>
</evidence>
<feature type="region of interest" description="Disordered" evidence="6">
    <location>
        <begin position="175"/>
        <end position="220"/>
    </location>
</feature>
<feature type="region of interest" description="Disordered" evidence="6">
    <location>
        <begin position="54"/>
        <end position="113"/>
    </location>
</feature>
<evidence type="ECO:0000313" key="9">
    <source>
        <dbReference type="Proteomes" id="UP000257200"/>
    </source>
</evidence>
<evidence type="ECO:0000256" key="1">
    <source>
        <dbReference type="ARBA" id="ARBA00006079"/>
    </source>
</evidence>
<dbReference type="GO" id="GO:0007623">
    <property type="term" value="P:circadian rhythm"/>
    <property type="evidence" value="ECO:0007669"/>
    <property type="project" value="TreeGrafter"/>
</dbReference>
<dbReference type="InterPro" id="IPR047106">
    <property type="entry name" value="NFIL3-like_bZIP"/>
</dbReference>
<evidence type="ECO:0000256" key="2">
    <source>
        <dbReference type="ARBA" id="ARBA00023015"/>
    </source>
</evidence>
<dbReference type="GO" id="GO:0003700">
    <property type="term" value="F:DNA-binding transcription factor activity"/>
    <property type="evidence" value="ECO:0007669"/>
    <property type="project" value="InterPro"/>
</dbReference>
<feature type="compositionally biased region" description="Low complexity" evidence="6">
    <location>
        <begin position="208"/>
        <end position="220"/>
    </location>
</feature>
<protein>
    <submittedName>
        <fullName evidence="8">Nuclear factor interleukin-3-regulated protein-like</fullName>
    </submittedName>
</protein>
<feature type="compositionally biased region" description="Polar residues" evidence="6">
    <location>
        <begin position="180"/>
        <end position="196"/>
    </location>
</feature>
<dbReference type="InParanoid" id="A0A3Q1FC18"/>